<sequence length="453" mass="50410">MKKVMKSSIYFLLLMMLVLAGCTSKPQNETASSTTESQTNQSKQEEKKEEPIEITMYYPIAVGGPLTEIIEKMADDFHKENPNITVKPVYTGSYQDTMVKAQTAVKGNNPPDLAVLLSTELFTLKDMDAIIPLDDYIKNDGGDEYINSFYPGFMENAQTEGSTYSIPFQRSTIVLYYNKEAFEEAGLDPNNPPTNWEELKEYSKKLTKTEGNKTTRYGVEIPSSGFPYWLFQAFAIQNGKNLMSSDGKEVYLDTKENVEALQLWLDLAKDKSMPEGVIDWATTPTNFIEGKTAMMYHTTGNLTNVKNNAKFDFGVAFLPAGGKGFGSPTGGGNFYLFKGTEKAKQDAAWKFIKWASQPEIAAKWSIDTGYVAVSPKAYETEAMKAYVEGFPQAAVARDQLEHAYAELSTHNNGQVSKVFNDQLQAVLTGQTTPEEALKKAQEEANKLLAPFKK</sequence>
<protein>
    <submittedName>
        <fullName evidence="3">ABC transporter substrate-binding protein</fullName>
    </submittedName>
</protein>
<feature type="compositionally biased region" description="Low complexity" evidence="1">
    <location>
        <begin position="27"/>
        <end position="42"/>
    </location>
</feature>
<dbReference type="RefSeq" id="WP_322447585.1">
    <property type="nucleotide sequence ID" value="NZ_JAXOFX010000012.1"/>
</dbReference>
<accession>A0ABU5J1R7</accession>
<feature type="signal peptide" evidence="2">
    <location>
        <begin position="1"/>
        <end position="20"/>
    </location>
</feature>
<organism evidence="3 4">
    <name type="scientific">Robertmurraya mangrovi</name>
    <dbReference type="NCBI Taxonomy" id="3098077"/>
    <lineage>
        <taxon>Bacteria</taxon>
        <taxon>Bacillati</taxon>
        <taxon>Bacillota</taxon>
        <taxon>Bacilli</taxon>
        <taxon>Bacillales</taxon>
        <taxon>Bacillaceae</taxon>
        <taxon>Robertmurraya</taxon>
    </lineage>
</organism>
<proteinExistence type="predicted"/>
<dbReference type="PROSITE" id="PS51257">
    <property type="entry name" value="PROKAR_LIPOPROTEIN"/>
    <property type="match status" value="1"/>
</dbReference>
<feature type="region of interest" description="Disordered" evidence="1">
    <location>
        <begin position="25"/>
        <end position="49"/>
    </location>
</feature>
<dbReference type="PANTHER" id="PTHR43649:SF30">
    <property type="entry name" value="ABC TRANSPORTER SUBSTRATE-BINDING PROTEIN"/>
    <property type="match status" value="1"/>
</dbReference>
<dbReference type="InterPro" id="IPR050490">
    <property type="entry name" value="Bact_solute-bd_prot1"/>
</dbReference>
<dbReference type="Gene3D" id="3.40.190.10">
    <property type="entry name" value="Periplasmic binding protein-like II"/>
    <property type="match status" value="2"/>
</dbReference>
<evidence type="ECO:0000256" key="2">
    <source>
        <dbReference type="SAM" id="SignalP"/>
    </source>
</evidence>
<name>A0ABU5J1R7_9BACI</name>
<dbReference type="InterPro" id="IPR006059">
    <property type="entry name" value="SBP"/>
</dbReference>
<keyword evidence="4" id="KW-1185">Reference proteome</keyword>
<feature type="chain" id="PRO_5047376800" evidence="2">
    <location>
        <begin position="21"/>
        <end position="453"/>
    </location>
</feature>
<evidence type="ECO:0000313" key="4">
    <source>
        <dbReference type="Proteomes" id="UP001290455"/>
    </source>
</evidence>
<dbReference type="PANTHER" id="PTHR43649">
    <property type="entry name" value="ARABINOSE-BINDING PROTEIN-RELATED"/>
    <property type="match status" value="1"/>
</dbReference>
<dbReference type="EMBL" id="JAXOFX010000012">
    <property type="protein sequence ID" value="MDZ5473290.1"/>
    <property type="molecule type" value="Genomic_DNA"/>
</dbReference>
<comment type="caution">
    <text evidence="3">The sequence shown here is derived from an EMBL/GenBank/DDBJ whole genome shotgun (WGS) entry which is preliminary data.</text>
</comment>
<reference evidence="3 4" key="1">
    <citation type="submission" date="2023-11" db="EMBL/GenBank/DDBJ databases">
        <title>Bacillus jintuensis, isolated from a mudflat on the Beibu Gulf coast.</title>
        <authorList>
            <person name="Li M."/>
        </authorList>
    </citation>
    <scope>NUCLEOTIDE SEQUENCE [LARGE SCALE GENOMIC DNA]</scope>
    <source>
        <strain evidence="3 4">31A1R</strain>
    </source>
</reference>
<keyword evidence="2" id="KW-0732">Signal</keyword>
<evidence type="ECO:0000313" key="3">
    <source>
        <dbReference type="EMBL" id="MDZ5473290.1"/>
    </source>
</evidence>
<dbReference type="CDD" id="cd14748">
    <property type="entry name" value="PBP2_UgpB"/>
    <property type="match status" value="1"/>
</dbReference>
<dbReference type="Pfam" id="PF13416">
    <property type="entry name" value="SBP_bac_8"/>
    <property type="match status" value="1"/>
</dbReference>
<dbReference type="Proteomes" id="UP001290455">
    <property type="component" value="Unassembled WGS sequence"/>
</dbReference>
<dbReference type="SUPFAM" id="SSF53850">
    <property type="entry name" value="Periplasmic binding protein-like II"/>
    <property type="match status" value="1"/>
</dbReference>
<evidence type="ECO:0000256" key="1">
    <source>
        <dbReference type="SAM" id="MobiDB-lite"/>
    </source>
</evidence>
<gene>
    <name evidence="3" type="ORF">SM124_16350</name>
</gene>